<evidence type="ECO:0000313" key="1">
    <source>
        <dbReference type="EMBL" id="QSE88049.1"/>
    </source>
</evidence>
<keyword evidence="1" id="KW-0614">Plasmid</keyword>
<accession>A0A974VYU1</accession>
<dbReference type="RefSeq" id="WP_206004811.1">
    <property type="nucleotide sequence ID" value="NZ_CP070618.1"/>
</dbReference>
<geneLocation type="plasmid" evidence="1 2">
    <name>unnamed1</name>
</geneLocation>
<proteinExistence type="predicted"/>
<protein>
    <submittedName>
        <fullName evidence="1">Uncharacterized protein</fullName>
    </submittedName>
</protein>
<organism evidence="1 2">
    <name type="scientific">Rhodococcus pseudokoreensis</name>
    <dbReference type="NCBI Taxonomy" id="2811421"/>
    <lineage>
        <taxon>Bacteria</taxon>
        <taxon>Bacillati</taxon>
        <taxon>Actinomycetota</taxon>
        <taxon>Actinomycetes</taxon>
        <taxon>Mycobacteriales</taxon>
        <taxon>Nocardiaceae</taxon>
        <taxon>Rhodococcus</taxon>
    </lineage>
</organism>
<reference evidence="1 2" key="1">
    <citation type="journal article" date="2021" name="Microbiol. Resour. Announc.">
        <title>Complete Genome Sequences of Two Rhodococcus sp. Strains with Large and Linear Chromosomes, Isolated from Apple Rhizosphere.</title>
        <authorList>
            <person name="Benning S."/>
            <person name="Brugnone N."/>
            <person name="Siani R."/>
            <person name="Kublik S."/>
            <person name="Schloter M."/>
            <person name="Rad V."/>
        </authorList>
    </citation>
    <scope>NUCLEOTIDE SEQUENCE [LARGE SCALE GENOMIC DNA]</scope>
    <source>
        <strain evidence="1 2">R79</strain>
    </source>
</reference>
<reference evidence="1 2" key="2">
    <citation type="journal article" date="2022" name="Arch. Microbiol.">
        <title>Rhodococcus pseudokoreensis sp. nov. isolated from the rhizosphere of young M26 apple rootstocks.</title>
        <authorList>
            <person name="Kampfer P."/>
            <person name="Glaeser S.P."/>
            <person name="Blom J."/>
            <person name="Wolf J."/>
            <person name="Benning S."/>
            <person name="Schloter M."/>
            <person name="Neumann-Schaal M."/>
        </authorList>
    </citation>
    <scope>NUCLEOTIDE SEQUENCE [LARGE SCALE GENOMIC DNA]</scope>
    <source>
        <strain evidence="1 2">R79</strain>
    </source>
</reference>
<evidence type="ECO:0000313" key="2">
    <source>
        <dbReference type="Proteomes" id="UP000662986"/>
    </source>
</evidence>
<name>A0A974VYU1_9NOCA</name>
<sequence>MAHVLPGPSGFIRADTLALRVRAGGVVLESEMPGALHSWLRVAADGRWLAQVCVPVRSANGRGHLDLWLWVESANVAPQPTIRDTPPAPENDPELGG</sequence>
<dbReference type="EMBL" id="CP070618">
    <property type="protein sequence ID" value="QSE88049.1"/>
    <property type="molecule type" value="Genomic_DNA"/>
</dbReference>
<keyword evidence="2" id="KW-1185">Reference proteome</keyword>
<dbReference type="Proteomes" id="UP000662986">
    <property type="component" value="Plasmid unnamed1"/>
</dbReference>
<gene>
    <name evidence="1" type="ORF">JWS13_05170</name>
</gene>